<feature type="transmembrane region" description="Helical" evidence="6">
    <location>
        <begin position="347"/>
        <end position="364"/>
    </location>
</feature>
<feature type="domain" description="Metallo-beta-lactamase" evidence="7">
    <location>
        <begin position="563"/>
        <end position="757"/>
    </location>
</feature>
<reference evidence="9" key="1">
    <citation type="submission" date="2016-07" db="EMBL/GenBank/DDBJ databases">
        <authorList>
            <person name="Florea S."/>
            <person name="Webb J.S."/>
            <person name="Jaromczyk J."/>
            <person name="Schardl C.L."/>
        </authorList>
    </citation>
    <scope>NUCLEOTIDE SEQUENCE [LARGE SCALE GENOMIC DNA]</scope>
    <source>
        <strain evidence="9">KCTC 42131</strain>
    </source>
</reference>
<comment type="subcellular location">
    <subcellularLocation>
        <location evidence="1">Cell membrane</location>
        <topology evidence="1">Multi-pass membrane protein</topology>
    </subcellularLocation>
</comment>
<dbReference type="InterPro" id="IPR035681">
    <property type="entry name" value="ComA-like_MBL"/>
</dbReference>
<dbReference type="InterPro" id="IPR052159">
    <property type="entry name" value="Competence_DNA_uptake"/>
</dbReference>
<feature type="transmembrane region" description="Helical" evidence="6">
    <location>
        <begin position="410"/>
        <end position="428"/>
    </location>
</feature>
<evidence type="ECO:0000256" key="4">
    <source>
        <dbReference type="ARBA" id="ARBA00022989"/>
    </source>
</evidence>
<feature type="transmembrane region" description="Helical" evidence="6">
    <location>
        <begin position="267"/>
        <end position="293"/>
    </location>
</feature>
<dbReference type="RefSeq" id="WP_070118686.1">
    <property type="nucleotide sequence ID" value="NZ_MASR01000002.1"/>
</dbReference>
<dbReference type="Pfam" id="PF00753">
    <property type="entry name" value="Lactamase_B"/>
    <property type="match status" value="1"/>
</dbReference>
<dbReference type="Gene3D" id="3.60.15.10">
    <property type="entry name" value="Ribonuclease Z/Hydroxyacylglutathione hydrolase-like"/>
    <property type="match status" value="1"/>
</dbReference>
<dbReference type="Pfam" id="PF03772">
    <property type="entry name" value="Competence"/>
    <property type="match status" value="1"/>
</dbReference>
<evidence type="ECO:0000313" key="8">
    <source>
        <dbReference type="EMBL" id="OFE11436.1"/>
    </source>
</evidence>
<dbReference type="InterPro" id="IPR036866">
    <property type="entry name" value="RibonucZ/Hydroxyglut_hydro"/>
</dbReference>
<protein>
    <submittedName>
        <fullName evidence="8">DNA internalization-related competence protein ComEC/Rec2</fullName>
    </submittedName>
</protein>
<feature type="transmembrane region" description="Helical" evidence="6">
    <location>
        <begin position="305"/>
        <end position="327"/>
    </location>
</feature>
<keyword evidence="4 6" id="KW-1133">Transmembrane helix</keyword>
<evidence type="ECO:0000256" key="5">
    <source>
        <dbReference type="ARBA" id="ARBA00023136"/>
    </source>
</evidence>
<dbReference type="AlphaFoldDB" id="A0A1E8CGC3"/>
<dbReference type="InterPro" id="IPR004477">
    <property type="entry name" value="ComEC_N"/>
</dbReference>
<feature type="transmembrane region" description="Helical" evidence="6">
    <location>
        <begin position="53"/>
        <end position="73"/>
    </location>
</feature>
<evidence type="ECO:0000313" key="9">
    <source>
        <dbReference type="Proteomes" id="UP000175669"/>
    </source>
</evidence>
<evidence type="ECO:0000259" key="7">
    <source>
        <dbReference type="SMART" id="SM00849"/>
    </source>
</evidence>
<dbReference type="CDD" id="cd07731">
    <property type="entry name" value="ComA-like_MBL-fold"/>
    <property type="match status" value="1"/>
</dbReference>
<dbReference type="Pfam" id="PF13567">
    <property type="entry name" value="DUF4131"/>
    <property type="match status" value="1"/>
</dbReference>
<dbReference type="STRING" id="1524254.PHACT_12860"/>
<dbReference type="EMBL" id="MASR01000002">
    <property type="protein sequence ID" value="OFE11436.1"/>
    <property type="molecule type" value="Genomic_DNA"/>
</dbReference>
<dbReference type="Proteomes" id="UP000175669">
    <property type="component" value="Unassembled WGS sequence"/>
</dbReference>
<comment type="caution">
    <text evidence="8">The sequence shown here is derived from an EMBL/GenBank/DDBJ whole genome shotgun (WGS) entry which is preliminary data.</text>
</comment>
<dbReference type="SMART" id="SM00849">
    <property type="entry name" value="Lactamase_B"/>
    <property type="match status" value="1"/>
</dbReference>
<dbReference type="GO" id="GO:0005886">
    <property type="term" value="C:plasma membrane"/>
    <property type="evidence" value="ECO:0007669"/>
    <property type="project" value="UniProtKB-SubCell"/>
</dbReference>
<name>A0A1E8CGC3_9GAMM</name>
<feature type="transmembrane region" description="Helical" evidence="6">
    <location>
        <begin position="27"/>
        <end position="46"/>
    </location>
</feature>
<accession>A0A1E8CGC3</accession>
<keyword evidence="3 6" id="KW-0812">Transmembrane</keyword>
<dbReference type="SUPFAM" id="SSF56281">
    <property type="entry name" value="Metallo-hydrolase/oxidoreductase"/>
    <property type="match status" value="1"/>
</dbReference>
<dbReference type="PANTHER" id="PTHR30619">
    <property type="entry name" value="DNA INTERNALIZATION/COMPETENCE PROTEIN COMEC/REC2"/>
    <property type="match status" value="1"/>
</dbReference>
<keyword evidence="9" id="KW-1185">Reference proteome</keyword>
<evidence type="ECO:0000256" key="1">
    <source>
        <dbReference type="ARBA" id="ARBA00004651"/>
    </source>
</evidence>
<feature type="transmembrane region" description="Helical" evidence="6">
    <location>
        <begin position="477"/>
        <end position="497"/>
    </location>
</feature>
<feature type="transmembrane region" description="Helical" evidence="6">
    <location>
        <begin position="371"/>
        <end position="390"/>
    </location>
</feature>
<keyword evidence="2" id="KW-1003">Cell membrane</keyword>
<evidence type="ECO:0000256" key="3">
    <source>
        <dbReference type="ARBA" id="ARBA00022692"/>
    </source>
</evidence>
<gene>
    <name evidence="8" type="ORF">PHACT_12860</name>
</gene>
<evidence type="ECO:0000256" key="2">
    <source>
        <dbReference type="ARBA" id="ARBA00022475"/>
    </source>
</evidence>
<dbReference type="PANTHER" id="PTHR30619:SF1">
    <property type="entry name" value="RECOMBINATION PROTEIN 2"/>
    <property type="match status" value="1"/>
</dbReference>
<evidence type="ECO:0000256" key="6">
    <source>
        <dbReference type="SAM" id="Phobius"/>
    </source>
</evidence>
<organism evidence="8 9">
    <name type="scientific">Pseudohongiella acticola</name>
    <dbReference type="NCBI Taxonomy" id="1524254"/>
    <lineage>
        <taxon>Bacteria</taxon>
        <taxon>Pseudomonadati</taxon>
        <taxon>Pseudomonadota</taxon>
        <taxon>Gammaproteobacteria</taxon>
        <taxon>Pseudomonadales</taxon>
        <taxon>Pseudohongiellaceae</taxon>
        <taxon>Pseudohongiella</taxon>
    </lineage>
</organism>
<keyword evidence="5 6" id="KW-0472">Membrane</keyword>
<dbReference type="InterPro" id="IPR004797">
    <property type="entry name" value="Competence_ComEC/Rec2"/>
</dbReference>
<feature type="transmembrane region" description="Helical" evidence="6">
    <location>
        <begin position="504"/>
        <end position="524"/>
    </location>
</feature>
<dbReference type="NCBIfam" id="TIGR00361">
    <property type="entry name" value="ComEC_Rec2"/>
    <property type="match status" value="1"/>
</dbReference>
<dbReference type="InterPro" id="IPR025405">
    <property type="entry name" value="DUF4131"/>
</dbReference>
<feature type="transmembrane region" description="Helical" evidence="6">
    <location>
        <begin position="440"/>
        <end position="465"/>
    </location>
</feature>
<dbReference type="OrthoDB" id="9761531at2"/>
<dbReference type="NCBIfam" id="TIGR00360">
    <property type="entry name" value="ComEC_N-term"/>
    <property type="match status" value="1"/>
</dbReference>
<dbReference type="InterPro" id="IPR001279">
    <property type="entry name" value="Metallo-B-lactamas"/>
</dbReference>
<proteinExistence type="predicted"/>
<dbReference type="GO" id="GO:0030420">
    <property type="term" value="P:establishment of competence for transformation"/>
    <property type="evidence" value="ECO:0007669"/>
    <property type="project" value="InterPro"/>
</dbReference>
<sequence length="859" mass="93062">MRAGMLAFCLGIWLFSRLPVLPPWPVAAIVCLMLLATTVLLVAVAWSPERGRWRLAALSLQLVMALVLGLLWFCFDASRQMQQQLPSELEGVDFWVSGRIVSLPSPRAQFQQFELRIDSTCYRLHPRDCVSPDAIPDSDQPTPMRGARISLNEYAGLTLWPGERWRFRVRLNRPHGFANPGGYDYEAALFGRGIMARGYVRDTAFNKRLSAAGPGLQSARAGLRARLFALAPRLQNPGLLSALILGDRDGVSSAQWELLTRTGTNHLLVISGLHVGFVALTAYTVINLLVRLLPALLLRLPAQHYGALAAVLAALVYSGLAGFSLPTQRALIMVLVLMSGHVLGRRFLPSYSLLLAASLVLLLAPMSVTQAGFWLSFTAVAALLFAFSGYRRPASPSLASPGQWLWHNWVQPQWAVSVGLLLPLLLWTGQMSLISPLTNVLAIPLVSLLVVPLALLGAVLLMLIPSLAIWPLALADWLLNGLFVALAGVVEFGPALWQPSPPGLMASTLAALAVVLLLAPRGLIPTRTPWLLPGCLLMPLLWPAEAVRPPPGQAQLQFLDVGQGLAVVVHTHNHHLLFDTGPAMGPQFDTGRAVIVPYLRARHVRALDMLIISHWHQDHSGGAASVAQQFAIKRRLAGGSESAPEALGGPASFERCRAGMRWQWDGVVFEILHPAGQRYAGENNNACVLRVSAGDQHVLLTGDIEREAERDLLQDHARTSGLRADVLQAAHHGSASSSLPAFLQAVQPKLTVVSAGYRNRFSHPAPVVLERLYNVGSVVCQTPSTGAVQVELGGAAGPRLSATHRQQYRRFWHNIPSGEYGKVATETAGGDICGRDRDGGWLVDAANNSVFHSGDCDCH</sequence>